<name>A0A7S2Z972_9RHOD</name>
<protein>
    <submittedName>
        <fullName evidence="2">Uncharacterized protein</fullName>
    </submittedName>
</protein>
<dbReference type="AlphaFoldDB" id="A0A7S2Z972"/>
<organism evidence="2">
    <name type="scientific">Rhodosorus marinus</name>
    <dbReference type="NCBI Taxonomy" id="101924"/>
    <lineage>
        <taxon>Eukaryota</taxon>
        <taxon>Rhodophyta</taxon>
        <taxon>Stylonematophyceae</taxon>
        <taxon>Stylonematales</taxon>
        <taxon>Stylonemataceae</taxon>
        <taxon>Rhodosorus</taxon>
    </lineage>
</organism>
<evidence type="ECO:0000313" key="3">
    <source>
        <dbReference type="EMBL" id="CAE0032779.1"/>
    </source>
</evidence>
<sequence>MRCENLQSITVSSLSRLCPYPVLLSGGTGPSQIASYETVSSFAVSFEEGFDEVTSCAVGSALGASLEFSFVDFSTPSSSSGPPPVSSALSASSSSSSFNL</sequence>
<reference evidence="2" key="1">
    <citation type="submission" date="2021-01" db="EMBL/GenBank/DDBJ databases">
        <authorList>
            <person name="Corre E."/>
            <person name="Pelletier E."/>
            <person name="Niang G."/>
            <person name="Scheremetjew M."/>
            <person name="Finn R."/>
            <person name="Kale V."/>
            <person name="Holt S."/>
            <person name="Cochrane G."/>
            <person name="Meng A."/>
            <person name="Brown T."/>
            <person name="Cohen L."/>
        </authorList>
    </citation>
    <scope>NUCLEOTIDE SEQUENCE</scope>
    <source>
        <strain evidence="2">CCMP 769</strain>
    </source>
</reference>
<dbReference type="EMBL" id="HBHW01000898">
    <property type="protein sequence ID" value="CAE0032779.1"/>
    <property type="molecule type" value="Transcribed_RNA"/>
</dbReference>
<feature type="region of interest" description="Disordered" evidence="1">
    <location>
        <begin position="74"/>
        <end position="100"/>
    </location>
</feature>
<proteinExistence type="predicted"/>
<evidence type="ECO:0000313" key="2">
    <source>
        <dbReference type="EMBL" id="CAE0032778.1"/>
    </source>
</evidence>
<accession>A0A7S2Z972</accession>
<evidence type="ECO:0000256" key="1">
    <source>
        <dbReference type="SAM" id="MobiDB-lite"/>
    </source>
</evidence>
<gene>
    <name evidence="2" type="ORF">RMAR00112_LOCUS718</name>
    <name evidence="3" type="ORF">RMAR00112_LOCUS719</name>
</gene>
<dbReference type="EMBL" id="HBHW01000897">
    <property type="protein sequence ID" value="CAE0032778.1"/>
    <property type="molecule type" value="Transcribed_RNA"/>
</dbReference>